<reference evidence="2 3" key="1">
    <citation type="submission" date="2016-10" db="EMBL/GenBank/DDBJ databases">
        <authorList>
            <person name="de Groot N.N."/>
        </authorList>
    </citation>
    <scope>NUCLEOTIDE SEQUENCE [LARGE SCALE GENOMIC DNA]</scope>
    <source>
        <strain evidence="2 3">DSM 26130</strain>
    </source>
</reference>
<organism evidence="2 3">
    <name type="scientific">Spirosoma endophyticum</name>
    <dbReference type="NCBI Taxonomy" id="662367"/>
    <lineage>
        <taxon>Bacteria</taxon>
        <taxon>Pseudomonadati</taxon>
        <taxon>Bacteroidota</taxon>
        <taxon>Cytophagia</taxon>
        <taxon>Cytophagales</taxon>
        <taxon>Cytophagaceae</taxon>
        <taxon>Spirosoma</taxon>
    </lineage>
</organism>
<accession>A0A1I1LTL5</accession>
<feature type="transmembrane region" description="Helical" evidence="1">
    <location>
        <begin position="103"/>
        <end position="123"/>
    </location>
</feature>
<dbReference type="EMBL" id="FOLQ01000002">
    <property type="protein sequence ID" value="SFC72800.1"/>
    <property type="molecule type" value="Genomic_DNA"/>
</dbReference>
<keyword evidence="1" id="KW-0472">Membrane</keyword>
<keyword evidence="1" id="KW-0812">Transmembrane</keyword>
<proteinExistence type="predicted"/>
<dbReference type="RefSeq" id="WP_093824096.1">
    <property type="nucleotide sequence ID" value="NZ_FOLQ01000002.1"/>
</dbReference>
<evidence type="ECO:0000313" key="2">
    <source>
        <dbReference type="EMBL" id="SFC72800.1"/>
    </source>
</evidence>
<protein>
    <submittedName>
        <fullName evidence="2">Uncharacterized protein</fullName>
    </submittedName>
</protein>
<feature type="transmembrane region" description="Helical" evidence="1">
    <location>
        <begin position="135"/>
        <end position="154"/>
    </location>
</feature>
<evidence type="ECO:0000313" key="3">
    <source>
        <dbReference type="Proteomes" id="UP000198598"/>
    </source>
</evidence>
<dbReference type="OrthoDB" id="957340at2"/>
<keyword evidence="3" id="KW-1185">Reference proteome</keyword>
<dbReference type="Proteomes" id="UP000198598">
    <property type="component" value="Unassembled WGS sequence"/>
</dbReference>
<dbReference type="AlphaFoldDB" id="A0A1I1LTL5"/>
<evidence type="ECO:0000256" key="1">
    <source>
        <dbReference type="SAM" id="Phobius"/>
    </source>
</evidence>
<gene>
    <name evidence="2" type="ORF">SAMN05216167_102249</name>
</gene>
<dbReference type="STRING" id="662367.SAMN05216167_102249"/>
<sequence>MNKLSRDQLSYLAQQIQQTRPHQALQAELLDHIASLIEQRMDQGQEFSIAFDQAMQQANPHALAQLKQLYLQEFSSKSSQAMPVALRVRLRAQRRRATRPFQYILFSSVLTFLLLMGFLILVSRPLAVPLGAFQTAWGAGLAGLMSVVIVRWWMARNRRKPRRLPAV</sequence>
<name>A0A1I1LTL5_9BACT</name>
<keyword evidence="1" id="KW-1133">Transmembrane helix</keyword>